<keyword evidence="6 7" id="KW-0472">Membrane</keyword>
<dbReference type="Proteomes" id="UP000238083">
    <property type="component" value="Unassembled WGS sequence"/>
</dbReference>
<dbReference type="InterPro" id="IPR000515">
    <property type="entry name" value="MetI-like"/>
</dbReference>
<feature type="transmembrane region" description="Helical" evidence="7">
    <location>
        <begin position="123"/>
        <end position="145"/>
    </location>
</feature>
<comment type="similarity">
    <text evidence="7">Belongs to the binding-protein-dependent transport system permease family.</text>
</comment>
<gene>
    <name evidence="9" type="ORF">CLV37_11652</name>
</gene>
<proteinExistence type="inferred from homology"/>
<dbReference type="PANTHER" id="PTHR30151:SF41">
    <property type="entry name" value="ABC TRANSPORTER PERMEASE PROTEIN"/>
    <property type="match status" value="1"/>
</dbReference>
<dbReference type="PROSITE" id="PS50928">
    <property type="entry name" value="ABC_TM1"/>
    <property type="match status" value="1"/>
</dbReference>
<evidence type="ECO:0000313" key="10">
    <source>
        <dbReference type="Proteomes" id="UP000238083"/>
    </source>
</evidence>
<dbReference type="Gene3D" id="1.10.3720.10">
    <property type="entry name" value="MetI-like"/>
    <property type="match status" value="1"/>
</dbReference>
<evidence type="ECO:0000256" key="2">
    <source>
        <dbReference type="ARBA" id="ARBA00022448"/>
    </source>
</evidence>
<accession>A0A2T0QX90</accession>
<comment type="subcellular location">
    <subcellularLocation>
        <location evidence="1 7">Cell membrane</location>
        <topology evidence="1 7">Multi-pass membrane protein</topology>
    </subcellularLocation>
</comment>
<keyword evidence="5 7" id="KW-1133">Transmembrane helix</keyword>
<sequence>MTGSARRAVLAGTGVVVLLAGAELVGRTGIAGPSWPPLTEVASYLADPDRRATVVRAAQTTLTSAARGLVAGVVVAALAACVGLLLPPLRPGLDRLAALLHAVPVIALAPLLITTVGRETTPTVVAGLGAGFVMFVAFSSGLGLAGARSTHDDVFDVLGANRLRRLLRLQLPKSVPTVLDGLTLAAPAAVLGATIGEWFGAPRGLGVLIVSAMQNFQVNLLWSAAACATVLSLLAYGLTTAVQRVAVRRVA</sequence>
<dbReference type="GO" id="GO:0005886">
    <property type="term" value="C:plasma membrane"/>
    <property type="evidence" value="ECO:0007669"/>
    <property type="project" value="UniProtKB-SubCell"/>
</dbReference>
<feature type="domain" description="ABC transmembrane type-1" evidence="8">
    <location>
        <begin position="61"/>
        <end position="242"/>
    </location>
</feature>
<evidence type="ECO:0000256" key="6">
    <source>
        <dbReference type="ARBA" id="ARBA00023136"/>
    </source>
</evidence>
<evidence type="ECO:0000256" key="4">
    <source>
        <dbReference type="ARBA" id="ARBA00022692"/>
    </source>
</evidence>
<comment type="caution">
    <text evidence="9">The sequence shown here is derived from an EMBL/GenBank/DDBJ whole genome shotgun (WGS) entry which is preliminary data.</text>
</comment>
<evidence type="ECO:0000256" key="7">
    <source>
        <dbReference type="RuleBase" id="RU363032"/>
    </source>
</evidence>
<evidence type="ECO:0000259" key="8">
    <source>
        <dbReference type="PROSITE" id="PS50928"/>
    </source>
</evidence>
<dbReference type="AlphaFoldDB" id="A0A2T0QX90"/>
<evidence type="ECO:0000313" key="9">
    <source>
        <dbReference type="EMBL" id="PRY10499.1"/>
    </source>
</evidence>
<evidence type="ECO:0000256" key="5">
    <source>
        <dbReference type="ARBA" id="ARBA00022989"/>
    </source>
</evidence>
<dbReference type="InterPro" id="IPR035906">
    <property type="entry name" value="MetI-like_sf"/>
</dbReference>
<feature type="transmembrane region" description="Helical" evidence="7">
    <location>
        <begin position="220"/>
        <end position="239"/>
    </location>
</feature>
<feature type="transmembrane region" description="Helical" evidence="7">
    <location>
        <begin position="98"/>
        <end position="117"/>
    </location>
</feature>
<keyword evidence="3" id="KW-1003">Cell membrane</keyword>
<evidence type="ECO:0000256" key="1">
    <source>
        <dbReference type="ARBA" id="ARBA00004651"/>
    </source>
</evidence>
<dbReference type="PANTHER" id="PTHR30151">
    <property type="entry name" value="ALKANE SULFONATE ABC TRANSPORTER-RELATED, MEMBRANE SUBUNIT"/>
    <property type="match status" value="1"/>
</dbReference>
<evidence type="ECO:0000256" key="3">
    <source>
        <dbReference type="ARBA" id="ARBA00022475"/>
    </source>
</evidence>
<dbReference type="GO" id="GO:0055085">
    <property type="term" value="P:transmembrane transport"/>
    <property type="evidence" value="ECO:0007669"/>
    <property type="project" value="InterPro"/>
</dbReference>
<reference evidence="9 10" key="1">
    <citation type="submission" date="2018-03" db="EMBL/GenBank/DDBJ databases">
        <title>Genomic Encyclopedia of Archaeal and Bacterial Type Strains, Phase II (KMG-II): from individual species to whole genera.</title>
        <authorList>
            <person name="Goeker M."/>
        </authorList>
    </citation>
    <scope>NUCLEOTIDE SEQUENCE [LARGE SCALE GENOMIC DNA]</scope>
    <source>
        <strain evidence="9 10">DSM 19711</strain>
    </source>
</reference>
<dbReference type="SUPFAM" id="SSF161098">
    <property type="entry name" value="MetI-like"/>
    <property type="match status" value="1"/>
</dbReference>
<keyword evidence="10" id="KW-1185">Reference proteome</keyword>
<protein>
    <submittedName>
        <fullName evidence="9">NitT/TauT family transport system permease protein</fullName>
    </submittedName>
</protein>
<keyword evidence="2 7" id="KW-0813">Transport</keyword>
<dbReference type="OrthoDB" id="7274389at2"/>
<organism evidence="9 10">
    <name type="scientific">Kineococcus rhizosphaerae</name>
    <dbReference type="NCBI Taxonomy" id="559628"/>
    <lineage>
        <taxon>Bacteria</taxon>
        <taxon>Bacillati</taxon>
        <taxon>Actinomycetota</taxon>
        <taxon>Actinomycetes</taxon>
        <taxon>Kineosporiales</taxon>
        <taxon>Kineosporiaceae</taxon>
        <taxon>Kineococcus</taxon>
    </lineage>
</organism>
<feature type="transmembrane region" description="Helical" evidence="7">
    <location>
        <begin position="65"/>
        <end position="86"/>
    </location>
</feature>
<dbReference type="RefSeq" id="WP_106215236.1">
    <property type="nucleotide sequence ID" value="NZ_PVZF01000016.1"/>
</dbReference>
<dbReference type="EMBL" id="PVZF01000016">
    <property type="protein sequence ID" value="PRY10499.1"/>
    <property type="molecule type" value="Genomic_DNA"/>
</dbReference>
<name>A0A2T0QX90_9ACTN</name>
<dbReference type="Pfam" id="PF00528">
    <property type="entry name" value="BPD_transp_1"/>
    <property type="match status" value="1"/>
</dbReference>
<keyword evidence="4 7" id="KW-0812">Transmembrane</keyword>